<evidence type="ECO:0000313" key="1">
    <source>
        <dbReference type="EMBL" id="VFK11168.1"/>
    </source>
</evidence>
<sequence>MGKEPLKLDPFVKLKRKVNKLIAEIDVNPRPIMSDFSSPLCSALPRIHDPSYPSESILLGENVLALRAKAKRGVSLAHAKHPKIFIFPTP</sequence>
<gene>
    <name evidence="1" type="ORF">BECKLPF1236B_GA0070989_102022</name>
</gene>
<protein>
    <submittedName>
        <fullName evidence="1">Uncharacterized protein</fullName>
    </submittedName>
</protein>
<organism evidence="1">
    <name type="scientific">Candidatus Kentrum sp. LPFa</name>
    <dbReference type="NCBI Taxonomy" id="2126335"/>
    <lineage>
        <taxon>Bacteria</taxon>
        <taxon>Pseudomonadati</taxon>
        <taxon>Pseudomonadota</taxon>
        <taxon>Gammaproteobacteria</taxon>
        <taxon>Candidatus Kentrum</taxon>
    </lineage>
</organism>
<name>A0A450W273_9GAMM</name>
<accession>A0A450W273</accession>
<proteinExistence type="predicted"/>
<dbReference type="AlphaFoldDB" id="A0A450W273"/>
<reference evidence="1" key="1">
    <citation type="submission" date="2019-02" db="EMBL/GenBank/DDBJ databases">
        <authorList>
            <person name="Gruber-Vodicka R. H."/>
            <person name="Seah K. B. B."/>
        </authorList>
    </citation>
    <scope>NUCLEOTIDE SEQUENCE</scope>
    <source>
        <strain evidence="1">BECK_S313</strain>
    </source>
</reference>
<dbReference type="EMBL" id="CAADFK010000020">
    <property type="protein sequence ID" value="VFK11168.1"/>
    <property type="molecule type" value="Genomic_DNA"/>
</dbReference>